<name>A0A426S8A5_9ACTN</name>
<proteinExistence type="predicted"/>
<dbReference type="InterPro" id="IPR046030">
    <property type="entry name" value="DUF5988"/>
</dbReference>
<protein>
    <submittedName>
        <fullName evidence="1">Uncharacterized protein</fullName>
    </submittedName>
</protein>
<dbReference type="AlphaFoldDB" id="A0A426S8A5"/>
<dbReference type="Proteomes" id="UP000276379">
    <property type="component" value="Unassembled WGS sequence"/>
</dbReference>
<gene>
    <name evidence="1" type="ORF">CQW44_15505</name>
</gene>
<keyword evidence="2" id="KW-1185">Reference proteome</keyword>
<evidence type="ECO:0000313" key="1">
    <source>
        <dbReference type="EMBL" id="RRQ86280.1"/>
    </source>
</evidence>
<evidence type="ECO:0000313" key="2">
    <source>
        <dbReference type="Proteomes" id="UP000276379"/>
    </source>
</evidence>
<dbReference type="EMBL" id="PDES01000006">
    <property type="protein sequence ID" value="RRQ86280.1"/>
    <property type="molecule type" value="Genomic_DNA"/>
</dbReference>
<dbReference type="RefSeq" id="WP_125213606.1">
    <property type="nucleotide sequence ID" value="NZ_PDES01000006.1"/>
</dbReference>
<dbReference type="Pfam" id="PF19450">
    <property type="entry name" value="DUF5988"/>
    <property type="match status" value="1"/>
</dbReference>
<reference evidence="1 2" key="1">
    <citation type="submission" date="2017-10" db="EMBL/GenBank/DDBJ databases">
        <title>Draft genome of actinobacteria isolated from guarana (Paullinia cupana (Mart.) Ducke.</title>
        <authorList>
            <person name="Siqueira K.A."/>
            <person name="Liotti R.G."/>
            <person name="Mendes T.A."/>
            <person name="Soares M.A."/>
        </authorList>
    </citation>
    <scope>NUCLEOTIDE SEQUENCE [LARGE SCALE GENOMIC DNA]</scope>
    <source>
        <strain evidence="1 2">199</strain>
    </source>
</reference>
<comment type="caution">
    <text evidence="1">The sequence shown here is derived from an EMBL/GenBank/DDBJ whole genome shotgun (WGS) entry which is preliminary data.</text>
</comment>
<sequence>MTVFAEPAEDIALAHARQQLVLLEGAGRGPAGLMRLTRGTTALSDRVTVAFYGRHQHFTRTQETRTVSGLEVPLYRWTYSTAIAE</sequence>
<accession>A0A426S8A5</accession>
<organism evidence="1 2">
    <name type="scientific">Streptomyces griseofuscus</name>
    <dbReference type="NCBI Taxonomy" id="146922"/>
    <lineage>
        <taxon>Bacteria</taxon>
        <taxon>Bacillati</taxon>
        <taxon>Actinomycetota</taxon>
        <taxon>Actinomycetes</taxon>
        <taxon>Kitasatosporales</taxon>
        <taxon>Streptomycetaceae</taxon>
        <taxon>Streptomyces</taxon>
    </lineage>
</organism>